<keyword evidence="3" id="KW-0597">Phosphoprotein</keyword>
<dbReference type="CDD" id="cd00075">
    <property type="entry name" value="HATPase"/>
    <property type="match status" value="1"/>
</dbReference>
<dbReference type="GO" id="GO:0000155">
    <property type="term" value="F:phosphorelay sensor kinase activity"/>
    <property type="evidence" value="ECO:0007669"/>
    <property type="project" value="InterPro"/>
</dbReference>
<keyword evidence="5" id="KW-0418">Kinase</keyword>
<keyword evidence="4" id="KW-0808">Transferase</keyword>
<reference evidence="8" key="1">
    <citation type="submission" date="2018-06" db="EMBL/GenBank/DDBJ databases">
        <authorList>
            <person name="Zhirakovskaya E."/>
        </authorList>
    </citation>
    <scope>NUCLEOTIDE SEQUENCE</scope>
</reference>
<dbReference type="EMBL" id="UOEU01000218">
    <property type="protein sequence ID" value="VAW31429.1"/>
    <property type="molecule type" value="Genomic_DNA"/>
</dbReference>
<dbReference type="CDD" id="cd00082">
    <property type="entry name" value="HisKA"/>
    <property type="match status" value="1"/>
</dbReference>
<organism evidence="8">
    <name type="scientific">hydrothermal vent metagenome</name>
    <dbReference type="NCBI Taxonomy" id="652676"/>
    <lineage>
        <taxon>unclassified sequences</taxon>
        <taxon>metagenomes</taxon>
        <taxon>ecological metagenomes</taxon>
    </lineage>
</organism>
<feature type="non-terminal residue" evidence="8">
    <location>
        <position position="1"/>
    </location>
</feature>
<dbReference type="InterPro" id="IPR004358">
    <property type="entry name" value="Sig_transdc_His_kin-like_C"/>
</dbReference>
<dbReference type="InterPro" id="IPR005467">
    <property type="entry name" value="His_kinase_dom"/>
</dbReference>
<dbReference type="EC" id="2.7.13.3" evidence="2"/>
<dbReference type="AlphaFoldDB" id="A0A3B0V3J0"/>
<dbReference type="InterPro" id="IPR036097">
    <property type="entry name" value="HisK_dim/P_sf"/>
</dbReference>
<dbReference type="InterPro" id="IPR003594">
    <property type="entry name" value="HATPase_dom"/>
</dbReference>
<proteinExistence type="predicted"/>
<dbReference type="InterPro" id="IPR050736">
    <property type="entry name" value="Sensor_HK_Regulatory"/>
</dbReference>
<evidence type="ECO:0000259" key="7">
    <source>
        <dbReference type="PROSITE" id="PS50109"/>
    </source>
</evidence>
<gene>
    <name evidence="8" type="ORF">MNBD_CHLOROFLEXI01-4746</name>
</gene>
<dbReference type="SUPFAM" id="SSF47384">
    <property type="entry name" value="Homodimeric domain of signal transducing histidine kinase"/>
    <property type="match status" value="1"/>
</dbReference>
<evidence type="ECO:0000313" key="8">
    <source>
        <dbReference type="EMBL" id="VAW31429.1"/>
    </source>
</evidence>
<dbReference type="SUPFAM" id="SSF55874">
    <property type="entry name" value="ATPase domain of HSP90 chaperone/DNA topoisomerase II/histidine kinase"/>
    <property type="match status" value="1"/>
</dbReference>
<evidence type="ECO:0000256" key="6">
    <source>
        <dbReference type="ARBA" id="ARBA00023012"/>
    </source>
</evidence>
<dbReference type="PANTHER" id="PTHR43711">
    <property type="entry name" value="TWO-COMPONENT HISTIDINE KINASE"/>
    <property type="match status" value="1"/>
</dbReference>
<protein>
    <recommendedName>
        <fullName evidence="2">histidine kinase</fullName>
        <ecNumber evidence="2">2.7.13.3</ecNumber>
    </recommendedName>
</protein>
<feature type="domain" description="Histidine kinase" evidence="7">
    <location>
        <begin position="24"/>
        <end position="240"/>
    </location>
</feature>
<evidence type="ECO:0000256" key="5">
    <source>
        <dbReference type="ARBA" id="ARBA00022777"/>
    </source>
</evidence>
<dbReference type="SMART" id="SM00387">
    <property type="entry name" value="HATPase_c"/>
    <property type="match status" value="1"/>
</dbReference>
<evidence type="ECO:0000256" key="3">
    <source>
        <dbReference type="ARBA" id="ARBA00022553"/>
    </source>
</evidence>
<dbReference type="PRINTS" id="PR00344">
    <property type="entry name" value="BCTRLSENSOR"/>
</dbReference>
<dbReference type="Pfam" id="PF02518">
    <property type="entry name" value="HATPase_c"/>
    <property type="match status" value="1"/>
</dbReference>
<dbReference type="InterPro" id="IPR036890">
    <property type="entry name" value="HATPase_C_sf"/>
</dbReference>
<sequence>NKLINERSEALRHEQHLRSELTQLIVHDLKSPLTVLLSGMNLLGKESLGSLTETQKRLITNLEKSGSNILNMINDLLDVERLEAGALRLQTSLTDTAVLLQKQVEEIKILASTNKQTLTFSHDRNLPQIRVDKGLVTRVFANLLSNALKFTPESGIVSVHLSRQGKQMIVEIADSGPGVPLNERERIFEKFAQVKGSERRGAGLGLTFCKMVTEAHEGSLTIGESSLGGALFRLTLPIVEEVVLTEQVTSSESGYTDWQFDTPQPNA</sequence>
<comment type="catalytic activity">
    <reaction evidence="1">
        <text>ATP + protein L-histidine = ADP + protein N-phospho-L-histidine.</text>
        <dbReference type="EC" id="2.7.13.3"/>
    </reaction>
</comment>
<accession>A0A3B0V3J0</accession>
<dbReference type="Pfam" id="PF00512">
    <property type="entry name" value="HisKA"/>
    <property type="match status" value="1"/>
</dbReference>
<evidence type="ECO:0000256" key="2">
    <source>
        <dbReference type="ARBA" id="ARBA00012438"/>
    </source>
</evidence>
<dbReference type="SMART" id="SM00388">
    <property type="entry name" value="HisKA"/>
    <property type="match status" value="1"/>
</dbReference>
<name>A0A3B0V3J0_9ZZZZ</name>
<dbReference type="Gene3D" id="3.30.565.10">
    <property type="entry name" value="Histidine kinase-like ATPase, C-terminal domain"/>
    <property type="match status" value="1"/>
</dbReference>
<dbReference type="PROSITE" id="PS50109">
    <property type="entry name" value="HIS_KIN"/>
    <property type="match status" value="1"/>
</dbReference>
<dbReference type="PANTHER" id="PTHR43711:SF1">
    <property type="entry name" value="HISTIDINE KINASE 1"/>
    <property type="match status" value="1"/>
</dbReference>
<dbReference type="Gene3D" id="1.10.287.130">
    <property type="match status" value="1"/>
</dbReference>
<dbReference type="InterPro" id="IPR003661">
    <property type="entry name" value="HisK_dim/P_dom"/>
</dbReference>
<keyword evidence="6" id="KW-0902">Two-component regulatory system</keyword>
<evidence type="ECO:0000256" key="4">
    <source>
        <dbReference type="ARBA" id="ARBA00022679"/>
    </source>
</evidence>
<evidence type="ECO:0000256" key="1">
    <source>
        <dbReference type="ARBA" id="ARBA00000085"/>
    </source>
</evidence>